<feature type="signal peptide" evidence="2">
    <location>
        <begin position="1"/>
        <end position="21"/>
    </location>
</feature>
<dbReference type="Gene3D" id="1.20.1070.10">
    <property type="entry name" value="Rhodopsin 7-helix transmembrane proteins"/>
    <property type="match status" value="1"/>
</dbReference>
<keyword evidence="2" id="KW-0732">Signal</keyword>
<feature type="transmembrane region" description="Helical" evidence="1">
    <location>
        <begin position="181"/>
        <end position="201"/>
    </location>
</feature>
<accession>A0A6T2J5P1</accession>
<feature type="transmembrane region" description="Helical" evidence="1">
    <location>
        <begin position="63"/>
        <end position="92"/>
    </location>
</feature>
<name>A0A6T2J5P1_9EUGL</name>
<feature type="transmembrane region" description="Helical" evidence="1">
    <location>
        <begin position="213"/>
        <end position="236"/>
    </location>
</feature>
<organism evidence="3">
    <name type="scientific">Eutreptiella gymnastica</name>
    <dbReference type="NCBI Taxonomy" id="73025"/>
    <lineage>
        <taxon>Eukaryota</taxon>
        <taxon>Discoba</taxon>
        <taxon>Euglenozoa</taxon>
        <taxon>Euglenida</taxon>
        <taxon>Spirocuta</taxon>
        <taxon>Euglenophyceae</taxon>
        <taxon>Eutreptiales</taxon>
        <taxon>Eutreptiaceae</taxon>
        <taxon>Eutreptiella</taxon>
    </lineage>
</organism>
<feature type="transmembrane region" description="Helical" evidence="1">
    <location>
        <begin position="31"/>
        <end position="51"/>
    </location>
</feature>
<sequence length="350" mass="38958">MAAHALLLFVLLSCLTVPAAAENVFTNGLVYLPIYLGIATIANVILVVRAWQAWRKYFRSESSALTILMLSGIAWCVPCLVQCIGTAIQGSFWGDSTGCDVMGFYSAFATYSSQMATLLIAYLTYRIVFSTVPKWEYVALVGLAIFVLSGLISMLPLIGVASYVKYDGFCYIDYRDVTHCVLWLLIMVPCVFGVLLLYVQIYKRSGLSKTVRFGLLGFWFVFLCGWVLGIPLIGFGLSNSEYPDNLNLVSAILGHLMNLINPFLYGIFWYKWFVADRQVAPQKELDTEFEVQDAYASSVPYALPAPWNTPVTPVQYPTYNGPPPVYTYDAPVAYPTYSGPLPTPAYTQVY</sequence>
<dbReference type="SUPFAM" id="SSF81321">
    <property type="entry name" value="Family A G protein-coupled receptor-like"/>
    <property type="match status" value="1"/>
</dbReference>
<feature type="transmembrane region" description="Helical" evidence="1">
    <location>
        <begin position="248"/>
        <end position="270"/>
    </location>
</feature>
<feature type="chain" id="PRO_5036393629" description="G-protein coupled receptors family 1 profile domain-containing protein" evidence="2">
    <location>
        <begin position="22"/>
        <end position="350"/>
    </location>
</feature>
<protein>
    <recommendedName>
        <fullName evidence="5">G-protein coupled receptors family 1 profile domain-containing protein</fullName>
    </recommendedName>
</protein>
<evidence type="ECO:0000313" key="4">
    <source>
        <dbReference type="EMBL" id="CAE0833810.1"/>
    </source>
</evidence>
<keyword evidence="1" id="KW-1133">Transmembrane helix</keyword>
<reference evidence="3" key="1">
    <citation type="submission" date="2021-01" db="EMBL/GenBank/DDBJ databases">
        <authorList>
            <person name="Corre E."/>
            <person name="Pelletier E."/>
            <person name="Niang G."/>
            <person name="Scheremetjew M."/>
            <person name="Finn R."/>
            <person name="Kale V."/>
            <person name="Holt S."/>
            <person name="Cochrane G."/>
            <person name="Meng A."/>
            <person name="Brown T."/>
            <person name="Cohen L."/>
        </authorList>
    </citation>
    <scope>NUCLEOTIDE SEQUENCE</scope>
    <source>
        <strain evidence="3">CCMP1594</strain>
    </source>
</reference>
<feature type="transmembrane region" description="Helical" evidence="1">
    <location>
        <begin position="137"/>
        <end position="161"/>
    </location>
</feature>
<dbReference type="EMBL" id="HBJA01131267">
    <property type="protein sequence ID" value="CAE0833810.1"/>
    <property type="molecule type" value="Transcribed_RNA"/>
</dbReference>
<evidence type="ECO:0000256" key="2">
    <source>
        <dbReference type="SAM" id="SignalP"/>
    </source>
</evidence>
<dbReference type="AlphaFoldDB" id="A0A6T2J5P1"/>
<dbReference type="EMBL" id="HBJA01131262">
    <property type="protein sequence ID" value="CAE0833808.1"/>
    <property type="molecule type" value="Transcribed_RNA"/>
</dbReference>
<evidence type="ECO:0008006" key="5">
    <source>
        <dbReference type="Google" id="ProtNLM"/>
    </source>
</evidence>
<feature type="transmembrane region" description="Helical" evidence="1">
    <location>
        <begin position="104"/>
        <end position="125"/>
    </location>
</feature>
<evidence type="ECO:0000256" key="1">
    <source>
        <dbReference type="SAM" id="Phobius"/>
    </source>
</evidence>
<keyword evidence="1" id="KW-0472">Membrane</keyword>
<gene>
    <name evidence="3" type="ORF">EGYM00163_LOCUS45104</name>
    <name evidence="4" type="ORF">EGYM00163_LOCUS45106</name>
</gene>
<evidence type="ECO:0000313" key="3">
    <source>
        <dbReference type="EMBL" id="CAE0833808.1"/>
    </source>
</evidence>
<keyword evidence="1" id="KW-0812">Transmembrane</keyword>
<dbReference type="CDD" id="cd00637">
    <property type="entry name" value="7tm_classA_rhodopsin-like"/>
    <property type="match status" value="1"/>
</dbReference>
<proteinExistence type="predicted"/>